<evidence type="ECO:0000313" key="2">
    <source>
        <dbReference type="EMBL" id="SFQ30475.1"/>
    </source>
</evidence>
<sequence length="506" mass="56781">MKSLSSSPDAITEKLWPDRPAGTTPLQSPTLSDPLCDTPMRVTLEQLRPYEHNPRLIRNPQYEEIKASIRTRGLDQAPPITRRPGESHFIIRNGGNTRLAILNELWQETRDERFFRIHCLFRPWADETTALLGHMAENDLHSPLTFIERALSVAKIKTLFQRDGGELSQSELARRLTAGGYPISQPHISRMLDTLEHLLPGLPQTLYAGLGKPLIQRLLGLRKQAKRVWDRHPDTRNDFDELWFSTLASLDEPGSFEHERLKDALLAGMSEALGQPGRLLAAELADTAETLTGANSRPLTTPHAEVQLPTPAAPDKSAHASRQDLQGPESASATTATSHPSRVERIRQQIAAENTPTEHRDHAQDNDLWHIDREIDRPERLREEISHLARELANHAGTPDSVMSCDDGLGFVCLPLQPLSTCRAASIHLLLGALLRAHDRLDWQDRRQLPAALFGQILLGVYQLPLPNQPPEDIGLERLPDPQVLQLFRLIRLARRLIELTTAPLD</sequence>
<accession>A0A1I5XET7</accession>
<feature type="region of interest" description="Disordered" evidence="1">
    <location>
        <begin position="292"/>
        <end position="343"/>
    </location>
</feature>
<feature type="region of interest" description="Disordered" evidence="1">
    <location>
        <begin position="1"/>
        <end position="33"/>
    </location>
</feature>
<dbReference type="OrthoDB" id="7656008at2"/>
<dbReference type="InterPro" id="IPR036086">
    <property type="entry name" value="ParB/Sulfiredoxin_sf"/>
</dbReference>
<evidence type="ECO:0000256" key="1">
    <source>
        <dbReference type="SAM" id="MobiDB-lite"/>
    </source>
</evidence>
<keyword evidence="3" id="KW-1185">Reference proteome</keyword>
<dbReference type="RefSeq" id="WP_092433733.1">
    <property type="nucleotide sequence ID" value="NZ_FOXM01000016.1"/>
</dbReference>
<dbReference type="Proteomes" id="UP000243084">
    <property type="component" value="Unassembled WGS sequence"/>
</dbReference>
<evidence type="ECO:0000313" key="3">
    <source>
        <dbReference type="Proteomes" id="UP000243084"/>
    </source>
</evidence>
<proteinExistence type="predicted"/>
<dbReference type="EMBL" id="FOXM01000016">
    <property type="protein sequence ID" value="SFQ30475.1"/>
    <property type="molecule type" value="Genomic_DNA"/>
</dbReference>
<organism evidence="2 3">
    <name type="scientific">Geopseudomonas sagittaria</name>
    <dbReference type="NCBI Taxonomy" id="1135990"/>
    <lineage>
        <taxon>Bacteria</taxon>
        <taxon>Pseudomonadati</taxon>
        <taxon>Pseudomonadota</taxon>
        <taxon>Gammaproteobacteria</taxon>
        <taxon>Pseudomonadales</taxon>
        <taxon>Pseudomonadaceae</taxon>
        <taxon>Geopseudomonas</taxon>
    </lineage>
</organism>
<dbReference type="AlphaFoldDB" id="A0A1I5XET7"/>
<dbReference type="NCBIfam" id="TIGR03764">
    <property type="entry name" value="ICE_PFGI_1_parB"/>
    <property type="match status" value="1"/>
</dbReference>
<dbReference type="InterPro" id="IPR022304">
    <property type="entry name" value="ICE_PFGI_1_ParB"/>
</dbReference>
<name>A0A1I5XET7_9GAMM</name>
<dbReference type="SUPFAM" id="SSF110849">
    <property type="entry name" value="ParB/Sulfiredoxin"/>
    <property type="match status" value="1"/>
</dbReference>
<gene>
    <name evidence="2" type="ORF">SAMN05216229_11624</name>
</gene>
<reference evidence="3" key="1">
    <citation type="submission" date="2016-10" db="EMBL/GenBank/DDBJ databases">
        <authorList>
            <person name="Varghese N."/>
            <person name="Submissions S."/>
        </authorList>
    </citation>
    <scope>NUCLEOTIDE SEQUENCE [LARGE SCALE GENOMIC DNA]</scope>
    <source>
        <strain evidence="3">JCM 18195</strain>
    </source>
</reference>
<protein>
    <submittedName>
        <fullName evidence="2">Integrating conjugative element, PFGI_1 class, ParB family protein</fullName>
    </submittedName>
</protein>